<accession>A0ABM3FUM2</accession>
<dbReference type="RefSeq" id="XP_046591721.1">
    <property type="nucleotide sequence ID" value="XM_046735765.1"/>
</dbReference>
<name>A0ABM3FUM2_NEOLC</name>
<evidence type="ECO:0000313" key="2">
    <source>
        <dbReference type="Proteomes" id="UP000829291"/>
    </source>
</evidence>
<feature type="coiled-coil region" evidence="1">
    <location>
        <begin position="30"/>
        <end position="57"/>
    </location>
</feature>
<dbReference type="Proteomes" id="UP000829291">
    <property type="component" value="Chromosome 3"/>
</dbReference>
<protein>
    <submittedName>
        <fullName evidence="3">Uncharacterized protein LOC107227764 isoform X1</fullName>
    </submittedName>
</protein>
<dbReference type="GeneID" id="107227764"/>
<organism evidence="2 3">
    <name type="scientific">Neodiprion lecontei</name>
    <name type="common">Redheaded pine sawfly</name>
    <dbReference type="NCBI Taxonomy" id="441921"/>
    <lineage>
        <taxon>Eukaryota</taxon>
        <taxon>Metazoa</taxon>
        <taxon>Ecdysozoa</taxon>
        <taxon>Arthropoda</taxon>
        <taxon>Hexapoda</taxon>
        <taxon>Insecta</taxon>
        <taxon>Pterygota</taxon>
        <taxon>Neoptera</taxon>
        <taxon>Endopterygota</taxon>
        <taxon>Hymenoptera</taxon>
        <taxon>Tenthredinoidea</taxon>
        <taxon>Diprionidae</taxon>
        <taxon>Diprioninae</taxon>
        <taxon>Neodiprion</taxon>
    </lineage>
</organism>
<keyword evidence="2" id="KW-1185">Reference proteome</keyword>
<gene>
    <name evidence="3" type="primary">LOC107227764</name>
</gene>
<evidence type="ECO:0000256" key="1">
    <source>
        <dbReference type="SAM" id="Coils"/>
    </source>
</evidence>
<reference evidence="3" key="1">
    <citation type="submission" date="2025-08" db="UniProtKB">
        <authorList>
            <consortium name="RefSeq"/>
        </authorList>
    </citation>
    <scope>IDENTIFICATION</scope>
    <source>
        <tissue evidence="3">Thorax and Abdomen</tissue>
    </source>
</reference>
<evidence type="ECO:0000313" key="3">
    <source>
        <dbReference type="RefSeq" id="XP_046591721.1"/>
    </source>
</evidence>
<sequence length="126" mass="14854">MADNEKFELVGRRKRGKRALDVLRDNNTSRNIFEYDVDNLSRKLKEAKDELNDSKYKISLFQSLKECTQLLNVDRINEIVCYGLGNFFNLKQSRVPIGFWLDREEPVYNKDDIEFITNALNQSLML</sequence>
<keyword evidence="1" id="KW-0175">Coiled coil</keyword>
<proteinExistence type="predicted"/>